<evidence type="ECO:0000313" key="2">
    <source>
        <dbReference type="EMBL" id="HHO73066.1"/>
    </source>
</evidence>
<dbReference type="AlphaFoldDB" id="A0A7C5SYG4"/>
<sequence length="296" mass="34225">MILLVLFSLLLFGCGKFEELAKEEDLLERPQAKRCADCHAEIFKEWEKSRHAKAWVSEQFRLDSENYTKNKCLSCHAPHQVDPDKKPLLRVEFKEDGVSCVACHFKEETKAMHGPLKVWSPPHPSREDISYLRSSFCAGCHQETFKQWQMVKTQKSCQDCHMPSLGKRDLIQKFPFHLFHLAKPRHSHEFPALKAKPEDLLLEVKDGKLYITNVGVPHNLPTADQGDPKLYITIIVNTPQGQQTIRRLLSAQAKTALEHGKPYEIELPQEIKNLKVLIHRKLSHSEERELILERDL</sequence>
<evidence type="ECO:0000259" key="1">
    <source>
        <dbReference type="Pfam" id="PF13435"/>
    </source>
</evidence>
<dbReference type="InterPro" id="IPR023155">
    <property type="entry name" value="Cyt_c-552/4"/>
</dbReference>
<gene>
    <name evidence="2" type="ORF">ENN04_00270</name>
</gene>
<feature type="domain" description="Cytochrome c-552/4" evidence="1">
    <location>
        <begin position="35"/>
        <end position="104"/>
    </location>
</feature>
<accession>A0A7C5SYG4</accession>
<comment type="caution">
    <text evidence="2">The sequence shown here is derived from an EMBL/GenBank/DDBJ whole genome shotgun (WGS) entry which is preliminary data.</text>
</comment>
<dbReference type="Pfam" id="PF13435">
    <property type="entry name" value="Cytochrome_C554"/>
    <property type="match status" value="1"/>
</dbReference>
<dbReference type="CDD" id="cd08168">
    <property type="entry name" value="Cytochrom_C3"/>
    <property type="match status" value="1"/>
</dbReference>
<protein>
    <recommendedName>
        <fullName evidence="1">Cytochrome c-552/4 domain-containing protein</fullName>
    </recommendedName>
</protein>
<reference evidence="2" key="1">
    <citation type="journal article" date="2020" name="mSystems">
        <title>Genome- and Community-Level Interaction Insights into Carbon Utilization and Element Cycling Functions of Hydrothermarchaeota in Hydrothermal Sediment.</title>
        <authorList>
            <person name="Zhou Z."/>
            <person name="Liu Y."/>
            <person name="Xu W."/>
            <person name="Pan J."/>
            <person name="Luo Z.H."/>
            <person name="Li M."/>
        </authorList>
    </citation>
    <scope>NUCLEOTIDE SEQUENCE [LARGE SCALE GENOMIC DNA]</scope>
    <source>
        <strain evidence="2">SpSt-114</strain>
    </source>
</reference>
<dbReference type="Gene3D" id="1.10.1130.10">
    <property type="entry name" value="Flavocytochrome C3, Chain A"/>
    <property type="match status" value="1"/>
</dbReference>
<dbReference type="SUPFAM" id="SSF48695">
    <property type="entry name" value="Multiheme cytochromes"/>
    <property type="match status" value="1"/>
</dbReference>
<proteinExistence type="predicted"/>
<organism evidence="2">
    <name type="scientific">Thermocrinis ruber</name>
    <dbReference type="NCBI Taxonomy" id="75906"/>
    <lineage>
        <taxon>Bacteria</taxon>
        <taxon>Pseudomonadati</taxon>
        <taxon>Aquificota</taxon>
        <taxon>Aquificia</taxon>
        <taxon>Aquificales</taxon>
        <taxon>Aquificaceae</taxon>
        <taxon>Thermocrinis</taxon>
    </lineage>
</organism>
<dbReference type="EMBL" id="DSAC01000003">
    <property type="protein sequence ID" value="HHO73066.1"/>
    <property type="molecule type" value="Genomic_DNA"/>
</dbReference>
<dbReference type="InterPro" id="IPR036280">
    <property type="entry name" value="Multihaem_cyt_sf"/>
</dbReference>
<name>A0A7C5SYG4_9AQUI</name>